<proteinExistence type="predicted"/>
<organism evidence="2">
    <name type="scientific">Chlamydomonas euryale</name>
    <dbReference type="NCBI Taxonomy" id="1486919"/>
    <lineage>
        <taxon>Eukaryota</taxon>
        <taxon>Viridiplantae</taxon>
        <taxon>Chlorophyta</taxon>
        <taxon>core chlorophytes</taxon>
        <taxon>Chlorophyceae</taxon>
        <taxon>CS clade</taxon>
        <taxon>Chlamydomonadales</taxon>
        <taxon>Chlamydomonadaceae</taxon>
        <taxon>Chlamydomonas</taxon>
    </lineage>
</organism>
<accession>A0A7R9VP53</accession>
<sequence length="262" mass="27004">MDDSHDVHVTWGEFVKLLDGHSPRVRACASVVHHRAATKRLFYELADAQQLERAAAVAATALSADAPPQPQGRASVAPDGPAVKQPQQGPDEGLTAYVCADGKQAGFREEVGVGKQAVVGESVGVGKQAVVGDSVGGEEQAAFEELGLADDGVDEGEGGLGNVDDEHAAQGPNLVGDLGAVAALAPCQAAVGPAAPLLLFCKRLVEMAQAPGSGWGVCPRELQDALTPGALACGMGDGVVNAETYLVTWDEFFCAVMRVLRR</sequence>
<name>A0A7R9VP53_9CHLO</name>
<feature type="region of interest" description="Disordered" evidence="1">
    <location>
        <begin position="62"/>
        <end position="94"/>
    </location>
</feature>
<protein>
    <submittedName>
        <fullName evidence="2">Uncharacterized protein</fullName>
    </submittedName>
</protein>
<dbReference type="EMBL" id="HBEC01033077">
    <property type="protein sequence ID" value="CAD8300017.1"/>
    <property type="molecule type" value="Transcribed_RNA"/>
</dbReference>
<reference evidence="2" key="1">
    <citation type="submission" date="2021-01" db="EMBL/GenBank/DDBJ databases">
        <authorList>
            <person name="Corre E."/>
            <person name="Pelletier E."/>
            <person name="Niang G."/>
            <person name="Scheremetjew M."/>
            <person name="Finn R."/>
            <person name="Kale V."/>
            <person name="Holt S."/>
            <person name="Cochrane G."/>
            <person name="Meng A."/>
            <person name="Brown T."/>
            <person name="Cohen L."/>
        </authorList>
    </citation>
    <scope>NUCLEOTIDE SEQUENCE</scope>
    <source>
        <strain evidence="2">CCMP219</strain>
    </source>
</reference>
<evidence type="ECO:0000313" key="2">
    <source>
        <dbReference type="EMBL" id="CAD8300017.1"/>
    </source>
</evidence>
<gene>
    <name evidence="2" type="ORF">CEUR00632_LOCUS15363</name>
</gene>
<dbReference type="AlphaFoldDB" id="A0A7R9VP53"/>
<evidence type="ECO:0000256" key="1">
    <source>
        <dbReference type="SAM" id="MobiDB-lite"/>
    </source>
</evidence>